<evidence type="ECO:0000256" key="3">
    <source>
        <dbReference type="ARBA" id="ARBA00022833"/>
    </source>
</evidence>
<keyword evidence="8" id="KW-1185">Reference proteome</keyword>
<keyword evidence="3" id="KW-0862">Zinc</keyword>
<organism evidence="7 8">
    <name type="scientific">Sclerotinia borealis (strain F-4128)</name>
    <dbReference type="NCBI Taxonomy" id="1432307"/>
    <lineage>
        <taxon>Eukaryota</taxon>
        <taxon>Fungi</taxon>
        <taxon>Dikarya</taxon>
        <taxon>Ascomycota</taxon>
        <taxon>Pezizomycotina</taxon>
        <taxon>Leotiomycetes</taxon>
        <taxon>Helotiales</taxon>
        <taxon>Sclerotiniaceae</taxon>
        <taxon>Sclerotinia</taxon>
    </lineage>
</organism>
<dbReference type="HOGENOM" id="CLU_566396_0_0_1"/>
<evidence type="ECO:0000256" key="1">
    <source>
        <dbReference type="ARBA" id="ARBA00022723"/>
    </source>
</evidence>
<keyword evidence="1" id="KW-0479">Metal-binding</keyword>
<dbReference type="GO" id="GO:0005737">
    <property type="term" value="C:cytoplasm"/>
    <property type="evidence" value="ECO:0007669"/>
    <property type="project" value="TreeGrafter"/>
</dbReference>
<reference evidence="7 8" key="1">
    <citation type="journal article" date="2014" name="Genome Announc.">
        <title>Draft genome sequence of Sclerotinia borealis, a psychrophilic plant pathogenic fungus.</title>
        <authorList>
            <person name="Mardanov A.V."/>
            <person name="Beletsky A.V."/>
            <person name="Kadnikov V.V."/>
            <person name="Ignatov A.N."/>
            <person name="Ravin N.V."/>
        </authorList>
    </citation>
    <scope>NUCLEOTIDE SEQUENCE [LARGE SCALE GENOMIC DNA]</scope>
    <source>
        <strain evidence="8">F-4157</strain>
    </source>
</reference>
<name>W9CAY3_SCLBF</name>
<feature type="region of interest" description="Disordered" evidence="5">
    <location>
        <begin position="335"/>
        <end position="354"/>
    </location>
</feature>
<dbReference type="OrthoDB" id="437457at2759"/>
<protein>
    <recommendedName>
        <fullName evidence="6">MYND-type domain-containing protein</fullName>
    </recommendedName>
</protein>
<evidence type="ECO:0000259" key="6">
    <source>
        <dbReference type="PROSITE" id="PS50865"/>
    </source>
</evidence>
<dbReference type="InterPro" id="IPR052298">
    <property type="entry name" value="ZMYND10"/>
</dbReference>
<dbReference type="InterPro" id="IPR002893">
    <property type="entry name" value="Znf_MYND"/>
</dbReference>
<evidence type="ECO:0000256" key="5">
    <source>
        <dbReference type="SAM" id="MobiDB-lite"/>
    </source>
</evidence>
<dbReference type="GO" id="GO:0008270">
    <property type="term" value="F:zinc ion binding"/>
    <property type="evidence" value="ECO:0007669"/>
    <property type="project" value="UniProtKB-KW"/>
</dbReference>
<gene>
    <name evidence="7" type="ORF">SBOR_5723</name>
</gene>
<proteinExistence type="predicted"/>
<evidence type="ECO:0000313" key="7">
    <source>
        <dbReference type="EMBL" id="ESZ93902.1"/>
    </source>
</evidence>
<dbReference type="PANTHER" id="PTHR13244">
    <property type="entry name" value="ZINC FINGER MYND DOMAIN CONTAINING PROTEIN 10"/>
    <property type="match status" value="1"/>
</dbReference>
<dbReference type="PROSITE" id="PS50865">
    <property type="entry name" value="ZF_MYND_2"/>
    <property type="match status" value="1"/>
</dbReference>
<dbReference type="PANTHER" id="PTHR13244:SF7">
    <property type="entry name" value="ZINC FINGER MYND DOMAIN-CONTAINING PROTEIN 10"/>
    <property type="match status" value="1"/>
</dbReference>
<evidence type="ECO:0000256" key="2">
    <source>
        <dbReference type="ARBA" id="ARBA00022771"/>
    </source>
</evidence>
<comment type="caution">
    <text evidence="7">The sequence shown here is derived from an EMBL/GenBank/DDBJ whole genome shotgun (WGS) entry which is preliminary data.</text>
</comment>
<feature type="domain" description="MYND-type" evidence="6">
    <location>
        <begin position="27"/>
        <end position="63"/>
    </location>
</feature>
<keyword evidence="2 4" id="KW-0863">Zinc-finger</keyword>
<sequence length="482" mass="53565">MTSRRNPLFGPRVSISSFGPKIEHPKCGYCTEDASIPCTNCNATWYCTVTCQEVDRPVHDMICQIYTDFVTAHPCPQDTFDKKYRLGLLLPVDSEKFELAWIANGSSGKSVATFLQYYDQDRINTRKTLVDCNMASKGFDHSIILAVRGNFRTDNSLPNACINHMMDGKLKYALKGPVAVVSESGQDSFGTAQHFQPCDFRILIDFLFNYEGNPDLEVGHACGSESKGILGASVTRFLKFFKGKAPDGKSKSTNTLFDVEDHRIYRHRAASFTESDWVMDSASFLPKHRVQRSQSSVKLGSCRDDGSSLHRPKPFVLPDFIPDWITGSKSIAVGPQTHSNTVLEDRSSNNKKKTVKPAASIDSLKITTISEGITRVYRNDNVSIRDSVDIFNIHSRSVSKIIHHDSASVLSARPSPPVITTTSFFHPKSMASKSKGSTWSTTNTTATLFSRPRSNGTNVHRDGRLMLQLNVRGSVLMSPWMV</sequence>
<dbReference type="Gene3D" id="6.10.140.2220">
    <property type="match status" value="1"/>
</dbReference>
<dbReference type="Proteomes" id="UP000019487">
    <property type="component" value="Unassembled WGS sequence"/>
</dbReference>
<dbReference type="Pfam" id="PF01753">
    <property type="entry name" value="zf-MYND"/>
    <property type="match status" value="1"/>
</dbReference>
<dbReference type="EMBL" id="AYSA01000281">
    <property type="protein sequence ID" value="ESZ93902.1"/>
    <property type="molecule type" value="Genomic_DNA"/>
</dbReference>
<accession>W9CAY3</accession>
<dbReference type="STRING" id="1432307.W9CAY3"/>
<evidence type="ECO:0000313" key="8">
    <source>
        <dbReference type="Proteomes" id="UP000019487"/>
    </source>
</evidence>
<dbReference type="AlphaFoldDB" id="W9CAY3"/>
<evidence type="ECO:0000256" key="4">
    <source>
        <dbReference type="PROSITE-ProRule" id="PRU00134"/>
    </source>
</evidence>
<dbReference type="SUPFAM" id="SSF144232">
    <property type="entry name" value="HIT/MYND zinc finger-like"/>
    <property type="match status" value="1"/>
</dbReference>